<dbReference type="PROSITE" id="PS51367">
    <property type="entry name" value="THAUMATIN_2"/>
    <property type="match status" value="1"/>
</dbReference>
<dbReference type="InterPro" id="IPR001938">
    <property type="entry name" value="Thaumatin"/>
</dbReference>
<evidence type="ECO:0000313" key="1">
    <source>
        <dbReference type="EMBL" id="KAL2480813.1"/>
    </source>
</evidence>
<organism evidence="1 2">
    <name type="scientific">Abeliophyllum distichum</name>
    <dbReference type="NCBI Taxonomy" id="126358"/>
    <lineage>
        <taxon>Eukaryota</taxon>
        <taxon>Viridiplantae</taxon>
        <taxon>Streptophyta</taxon>
        <taxon>Embryophyta</taxon>
        <taxon>Tracheophyta</taxon>
        <taxon>Spermatophyta</taxon>
        <taxon>Magnoliopsida</taxon>
        <taxon>eudicotyledons</taxon>
        <taxon>Gunneridae</taxon>
        <taxon>Pentapetalae</taxon>
        <taxon>asterids</taxon>
        <taxon>lamiids</taxon>
        <taxon>Lamiales</taxon>
        <taxon>Oleaceae</taxon>
        <taxon>Forsythieae</taxon>
        <taxon>Abeliophyllum</taxon>
    </lineage>
</organism>
<dbReference type="Gene3D" id="2.60.110.10">
    <property type="entry name" value="Thaumatin"/>
    <property type="match status" value="1"/>
</dbReference>
<dbReference type="Pfam" id="PF00314">
    <property type="entry name" value="Thaumatin"/>
    <property type="match status" value="1"/>
</dbReference>
<keyword evidence="2" id="KW-1185">Reference proteome</keyword>
<gene>
    <name evidence="1" type="ORF">Adt_33779</name>
</gene>
<name>A0ABD1QX75_9LAMI</name>
<dbReference type="PANTHER" id="PTHR31048">
    <property type="entry name" value="OS03G0233200 PROTEIN"/>
    <property type="match status" value="1"/>
</dbReference>
<comment type="caution">
    <text evidence="1">The sequence shown here is derived from an EMBL/GenBank/DDBJ whole genome shotgun (WGS) entry which is preliminary data.</text>
</comment>
<dbReference type="InterPro" id="IPR037176">
    <property type="entry name" value="Osmotin/thaumatin-like_sf"/>
</dbReference>
<accession>A0ABD1QX75</accession>
<dbReference type="AlphaFoldDB" id="A0ABD1QX75"/>
<protein>
    <submittedName>
        <fullName evidence="1">Pathogenesis-related thaumatin superfamily protein</fullName>
    </submittedName>
</protein>
<dbReference type="SUPFAM" id="SSF49870">
    <property type="entry name" value="Osmotin, thaumatin-like protein"/>
    <property type="match status" value="1"/>
</dbReference>
<evidence type="ECO:0000313" key="2">
    <source>
        <dbReference type="Proteomes" id="UP001604336"/>
    </source>
</evidence>
<dbReference type="EMBL" id="JBFOLK010000010">
    <property type="protein sequence ID" value="KAL2480813.1"/>
    <property type="molecule type" value="Genomic_DNA"/>
</dbReference>
<proteinExistence type="predicted"/>
<reference evidence="2" key="1">
    <citation type="submission" date="2024-07" db="EMBL/GenBank/DDBJ databases">
        <title>Two chromosome-level genome assemblies of Korean endemic species Abeliophyllum distichum and Forsythia ovata (Oleaceae).</title>
        <authorList>
            <person name="Jang H."/>
        </authorList>
    </citation>
    <scope>NUCLEOTIDE SEQUENCE [LARGE SCALE GENOMIC DNA]</scope>
</reference>
<dbReference type="Proteomes" id="UP001604336">
    <property type="component" value="Unassembled WGS sequence"/>
</dbReference>
<sequence length="116" mass="12849">MDFYDINLVDEYNVPMLVVPEGRLGANCTTTGCASDLSGACPSDLRVTSSDGEDVRLLGFWEGAVLLQQRIHLPVPIEFTGMVAQLQGRLLERPERTMPEIWENSERTAEFATADC</sequence>